<dbReference type="InterPro" id="IPR009752">
    <property type="entry name" value="Phage_Mu_GpJ"/>
</dbReference>
<accession>A0A542D879</accession>
<dbReference type="OrthoDB" id="6886549at2"/>
<reference evidence="1" key="1">
    <citation type="submission" date="2019-06" db="EMBL/GenBank/DDBJ databases">
        <authorList>
            <person name="Deangelis K."/>
            <person name="Huntemann M."/>
            <person name="Clum A."/>
            <person name="Pillay M."/>
            <person name="Palaniappan K."/>
            <person name="Varghese N."/>
            <person name="Mikhailova N."/>
            <person name="Stamatis D."/>
            <person name="Reddy T."/>
            <person name="Daum C."/>
            <person name="Shapiro N."/>
            <person name="Ivanova N."/>
            <person name="Kyrpides N."/>
            <person name="Woyke T."/>
        </authorList>
    </citation>
    <scope>NUCLEOTIDE SEQUENCE [LARGE SCALE GENOMIC DNA]</scope>
    <source>
        <strain evidence="1">128R</strain>
    </source>
</reference>
<name>A0A542D879_SERFO</name>
<sequence>MVQWYITQVQLAERPGMAELAQVVAEDNEIPAIPDLLNTIIQGGDTSSWTADELVMAELALSRIDESIEDTQAMIDGYLRQRGHRLPLATVPRQLANWARAIVRYQLNRNRTGDERTDPVIRDYKDALKFLQRVADGDYSLGIDDKLPVAGGSPQVTGPGRTFDMDSLRTFGK</sequence>
<dbReference type="AlphaFoldDB" id="A0A542D879"/>
<comment type="caution">
    <text evidence="1">The sequence shown here is derived from an EMBL/GenBank/DDBJ whole genome shotgun (WGS) entry which is preliminary data.</text>
</comment>
<protein>
    <submittedName>
        <fullName evidence="1">Phage gp36-like protein</fullName>
    </submittedName>
</protein>
<organism evidence="1">
    <name type="scientific">Serratia fonticola</name>
    <dbReference type="NCBI Taxonomy" id="47917"/>
    <lineage>
        <taxon>Bacteria</taxon>
        <taxon>Pseudomonadati</taxon>
        <taxon>Pseudomonadota</taxon>
        <taxon>Gammaproteobacteria</taxon>
        <taxon>Enterobacterales</taxon>
        <taxon>Yersiniaceae</taxon>
        <taxon>Serratia</taxon>
    </lineage>
</organism>
<gene>
    <name evidence="1" type="ORF">FHU10_1257</name>
</gene>
<evidence type="ECO:0000313" key="1">
    <source>
        <dbReference type="EMBL" id="TVZ68801.1"/>
    </source>
</evidence>
<dbReference type="EMBL" id="VISQ01000001">
    <property type="protein sequence ID" value="TVZ68801.1"/>
    <property type="molecule type" value="Genomic_DNA"/>
</dbReference>
<reference evidence="1" key="2">
    <citation type="submission" date="2019-08" db="EMBL/GenBank/DDBJ databases">
        <title>Investigation of anaerobic lignin degradation for improved lignocellulosic biofuels.</title>
        <authorList>
            <person name="Deangelis K.PhD."/>
        </authorList>
    </citation>
    <scope>NUCLEOTIDE SEQUENCE [LARGE SCALE GENOMIC DNA]</scope>
    <source>
        <strain evidence="1">128R</strain>
    </source>
</reference>
<proteinExistence type="predicted"/>
<dbReference type="Pfam" id="PF07030">
    <property type="entry name" value="Phage_Mu_Gp36"/>
    <property type="match status" value="1"/>
</dbReference>